<dbReference type="AlphaFoldDB" id="A0AAQ3MPC2"/>
<reference evidence="13 14" key="1">
    <citation type="journal article" date="2023" name="Life. Sci Alliance">
        <title>Evolutionary insights into 3D genome organization and epigenetic landscape of Vigna mungo.</title>
        <authorList>
            <person name="Junaid A."/>
            <person name="Singh B."/>
            <person name="Bhatia S."/>
        </authorList>
    </citation>
    <scope>NUCLEOTIDE SEQUENCE [LARGE SCALE GENOMIC DNA]</scope>
    <source>
        <strain evidence="13">Urdbean</strain>
    </source>
</reference>
<dbReference type="Pfam" id="PF23259">
    <property type="entry name" value="CHX17_C"/>
    <property type="match status" value="1"/>
</dbReference>
<name>A0AAQ3MPC2_VIGMU</name>
<feature type="transmembrane region" description="Helical" evidence="10">
    <location>
        <begin position="132"/>
        <end position="152"/>
    </location>
</feature>
<accession>A0AAQ3MPC2</accession>
<evidence type="ECO:0000256" key="4">
    <source>
        <dbReference type="ARBA" id="ARBA00022692"/>
    </source>
</evidence>
<feature type="transmembrane region" description="Helical" evidence="10">
    <location>
        <begin position="264"/>
        <end position="283"/>
    </location>
</feature>
<proteinExistence type="inferred from homology"/>
<feature type="transmembrane region" description="Helical" evidence="10">
    <location>
        <begin position="198"/>
        <end position="220"/>
    </location>
</feature>
<keyword evidence="5" id="KW-0630">Potassium</keyword>
<dbReference type="Proteomes" id="UP001374535">
    <property type="component" value="Chromosome 10"/>
</dbReference>
<evidence type="ECO:0000256" key="9">
    <source>
        <dbReference type="ARBA" id="ARBA00038341"/>
    </source>
</evidence>
<evidence type="ECO:0000259" key="12">
    <source>
        <dbReference type="Pfam" id="PF23259"/>
    </source>
</evidence>
<feature type="transmembrane region" description="Helical" evidence="10">
    <location>
        <begin position="303"/>
        <end position="333"/>
    </location>
</feature>
<dbReference type="GO" id="GO:0016020">
    <property type="term" value="C:membrane"/>
    <property type="evidence" value="ECO:0007669"/>
    <property type="project" value="UniProtKB-SubCell"/>
</dbReference>
<evidence type="ECO:0000313" key="13">
    <source>
        <dbReference type="EMBL" id="WVY94079.1"/>
    </source>
</evidence>
<evidence type="ECO:0000256" key="3">
    <source>
        <dbReference type="ARBA" id="ARBA00022538"/>
    </source>
</evidence>
<gene>
    <name evidence="13" type="ORF">V8G54_033167</name>
</gene>
<comment type="similarity">
    <text evidence="9">Belongs to the monovalent cation:proton antiporter 2 (CPA2) transporter (TC 2.A.37) family. CHX (TC 2.A.37.4) subfamily.</text>
</comment>
<dbReference type="InterPro" id="IPR038770">
    <property type="entry name" value="Na+/solute_symporter_sf"/>
</dbReference>
<evidence type="ECO:0000256" key="10">
    <source>
        <dbReference type="SAM" id="Phobius"/>
    </source>
</evidence>
<dbReference type="GO" id="GO:0006885">
    <property type="term" value="P:regulation of pH"/>
    <property type="evidence" value="ECO:0007669"/>
    <property type="project" value="TreeGrafter"/>
</dbReference>
<dbReference type="GO" id="GO:0012505">
    <property type="term" value="C:endomembrane system"/>
    <property type="evidence" value="ECO:0007669"/>
    <property type="project" value="TreeGrafter"/>
</dbReference>
<feature type="transmembrane region" description="Helical" evidence="10">
    <location>
        <begin position="100"/>
        <end position="120"/>
    </location>
</feature>
<evidence type="ECO:0000256" key="2">
    <source>
        <dbReference type="ARBA" id="ARBA00022448"/>
    </source>
</evidence>
<keyword evidence="2" id="KW-0813">Transport</keyword>
<keyword evidence="7" id="KW-0406">Ion transport</keyword>
<feature type="transmembrane region" description="Helical" evidence="10">
    <location>
        <begin position="164"/>
        <end position="186"/>
    </location>
</feature>
<dbReference type="GO" id="GO:1902600">
    <property type="term" value="P:proton transmembrane transport"/>
    <property type="evidence" value="ECO:0007669"/>
    <property type="project" value="InterPro"/>
</dbReference>
<feature type="domain" description="Cation/H(+) antiporter C-terminal" evidence="12">
    <location>
        <begin position="653"/>
        <end position="793"/>
    </location>
</feature>
<comment type="subcellular location">
    <subcellularLocation>
        <location evidence="1">Membrane</location>
        <topology evidence="1">Multi-pass membrane protein</topology>
    </subcellularLocation>
</comment>
<dbReference type="GO" id="GO:0006813">
    <property type="term" value="P:potassium ion transport"/>
    <property type="evidence" value="ECO:0007669"/>
    <property type="project" value="UniProtKB-KW"/>
</dbReference>
<keyword evidence="6 10" id="KW-1133">Transmembrane helix</keyword>
<evidence type="ECO:0000256" key="6">
    <source>
        <dbReference type="ARBA" id="ARBA00022989"/>
    </source>
</evidence>
<dbReference type="EMBL" id="CP144691">
    <property type="protein sequence ID" value="WVY94079.1"/>
    <property type="molecule type" value="Genomic_DNA"/>
</dbReference>
<dbReference type="InterPro" id="IPR050794">
    <property type="entry name" value="CPA2_transporter"/>
</dbReference>
<dbReference type="GO" id="GO:0015297">
    <property type="term" value="F:antiporter activity"/>
    <property type="evidence" value="ECO:0007669"/>
    <property type="project" value="InterPro"/>
</dbReference>
<sequence>MTRVYPAHRLVQAYNGWQKLFDPSSIVQKQQTIELTTNDNSTISFPIVCHSIFKSHSVGIFYTDNLFSHSFTLLLLNLAVISIMTRCIRFCLKPLRQPFFVSQLIGGIIVGPSLLARSTWYQSHMTSETTTFLINNLGIMGFVYFIFIYGVKIDLGLLKRTRKVHISTAILGIIIPTTSVLAVALTMRKNMDENLAKFSSLGSIASYLGTSSFLTIYHILEEFNLLNSDAGRLSLSISIIGDTFGLLVFLAFEATDIGEFGVMGTMWFVLSLSLVITFLLFVVRPAMIRINKNTAEGHPVKEYFVVVMLLGAFVMGFVTDFLGMAIATGPFVLGLVIPDGPHVGATLEKKTSAILGDFFLPFSYIMVGTYTDFYAMTASGWSALSPLIIMIIVGYLLKFFTTWISLHLFRMPLRDGLTVSLILNLRGLTELILFVFYMEQSFVKVPGFSLLIFMTLSLTAISCPLISILYDPTKPYMVNQRRTIQHHPPDKEFRLVLCIFERDDIHGLTRLLDISNPTENIPFEISVVRLSELVGRVNPLFIDHEKQQVPPNYQWSSTIDVLERHQQLKEPYMNFHFFTAVTPKKTMFRDVCELALEEEASLIILPFNRNVHNNVHSQVLANAPCTVAIFVDKGLLKSSNTLGSFQRSKYRFAVLFLGGGDSREALVYADKMLGRPQVSLTVIRFLTHNFVGYNEIEKKLDDGIVTWFWVKNEINQRVVYREVVVRNGEETIAAIQAMNDGAFDLLIVGRKHGINPILLTGLSDWIETEELGLIGDYVSSADFFGSASVLVHDNLGQQSVRAIPIGWLSSTQSKQLKSPSTRQSISSRGRFRELDLEDLSSEARREGAQTKGERLGEVDLKWSIGLKRVPLRARPKEFGLEELDLEEVNLFQNIHYN</sequence>
<feature type="domain" description="Cation/H+ exchanger transmembrane" evidence="11">
    <location>
        <begin position="86"/>
        <end position="461"/>
    </location>
</feature>
<feature type="transmembrane region" description="Helical" evidence="10">
    <location>
        <begin position="387"/>
        <end position="406"/>
    </location>
</feature>
<feature type="transmembrane region" description="Helical" evidence="10">
    <location>
        <begin position="418"/>
        <end position="438"/>
    </location>
</feature>
<dbReference type="PANTHER" id="PTHR32468:SF109">
    <property type="entry name" value="CATION_H(+) ANTIPORTER 24-RELATED"/>
    <property type="match status" value="1"/>
</dbReference>
<keyword evidence="3" id="KW-0633">Potassium transport</keyword>
<evidence type="ECO:0000259" key="11">
    <source>
        <dbReference type="Pfam" id="PF00999"/>
    </source>
</evidence>
<evidence type="ECO:0000256" key="1">
    <source>
        <dbReference type="ARBA" id="ARBA00004141"/>
    </source>
</evidence>
<evidence type="ECO:0000256" key="7">
    <source>
        <dbReference type="ARBA" id="ARBA00023065"/>
    </source>
</evidence>
<keyword evidence="14" id="KW-1185">Reference proteome</keyword>
<feature type="transmembrane region" description="Helical" evidence="10">
    <location>
        <begin position="66"/>
        <end position="88"/>
    </location>
</feature>
<dbReference type="InterPro" id="IPR057290">
    <property type="entry name" value="CHX17_C"/>
</dbReference>
<evidence type="ECO:0008006" key="15">
    <source>
        <dbReference type="Google" id="ProtNLM"/>
    </source>
</evidence>
<evidence type="ECO:0000313" key="14">
    <source>
        <dbReference type="Proteomes" id="UP001374535"/>
    </source>
</evidence>
<dbReference type="PANTHER" id="PTHR32468">
    <property type="entry name" value="CATION/H + ANTIPORTER"/>
    <property type="match status" value="1"/>
</dbReference>
<feature type="transmembrane region" description="Helical" evidence="10">
    <location>
        <begin position="232"/>
        <end position="252"/>
    </location>
</feature>
<evidence type="ECO:0000256" key="5">
    <source>
        <dbReference type="ARBA" id="ARBA00022958"/>
    </source>
</evidence>
<organism evidence="13 14">
    <name type="scientific">Vigna mungo</name>
    <name type="common">Black gram</name>
    <name type="synonym">Phaseolus mungo</name>
    <dbReference type="NCBI Taxonomy" id="3915"/>
    <lineage>
        <taxon>Eukaryota</taxon>
        <taxon>Viridiplantae</taxon>
        <taxon>Streptophyta</taxon>
        <taxon>Embryophyta</taxon>
        <taxon>Tracheophyta</taxon>
        <taxon>Spermatophyta</taxon>
        <taxon>Magnoliopsida</taxon>
        <taxon>eudicotyledons</taxon>
        <taxon>Gunneridae</taxon>
        <taxon>Pentapetalae</taxon>
        <taxon>rosids</taxon>
        <taxon>fabids</taxon>
        <taxon>Fabales</taxon>
        <taxon>Fabaceae</taxon>
        <taxon>Papilionoideae</taxon>
        <taxon>50 kb inversion clade</taxon>
        <taxon>NPAAA clade</taxon>
        <taxon>indigoferoid/millettioid clade</taxon>
        <taxon>Phaseoleae</taxon>
        <taxon>Vigna</taxon>
    </lineage>
</organism>
<dbReference type="Pfam" id="PF00999">
    <property type="entry name" value="Na_H_Exchanger"/>
    <property type="match status" value="1"/>
</dbReference>
<keyword evidence="4 10" id="KW-0812">Transmembrane</keyword>
<evidence type="ECO:0000256" key="8">
    <source>
        <dbReference type="ARBA" id="ARBA00023136"/>
    </source>
</evidence>
<dbReference type="InterPro" id="IPR006153">
    <property type="entry name" value="Cation/H_exchanger_TM"/>
</dbReference>
<dbReference type="Gene3D" id="1.20.1530.20">
    <property type="match status" value="1"/>
</dbReference>
<protein>
    <recommendedName>
        <fullName evidence="15">Cation/H+ exchanger domain-containing protein</fullName>
    </recommendedName>
</protein>
<feature type="transmembrane region" description="Helical" evidence="10">
    <location>
        <begin position="450"/>
        <end position="470"/>
    </location>
</feature>
<keyword evidence="8 10" id="KW-0472">Membrane</keyword>